<keyword evidence="2" id="KW-0408">Iron</keyword>
<protein>
    <submittedName>
        <fullName evidence="4">OLC1v1019368C1</fullName>
    </submittedName>
</protein>
<reference evidence="4" key="1">
    <citation type="submission" date="2023-03" db="EMBL/GenBank/DDBJ databases">
        <authorList>
            <person name="Julca I."/>
        </authorList>
    </citation>
    <scope>NUCLEOTIDE SEQUENCE</scope>
</reference>
<proteinExistence type="predicted"/>
<dbReference type="Gene3D" id="2.60.120.330">
    <property type="entry name" value="B-lactam Antibiotic, Isopenicillin N Synthase, Chain"/>
    <property type="match status" value="1"/>
</dbReference>
<feature type="domain" description="Isopenicillin N synthase-like Fe(2+) 2OG dioxygenase" evidence="3">
    <location>
        <begin position="40"/>
        <end position="137"/>
    </location>
</feature>
<evidence type="ECO:0000313" key="5">
    <source>
        <dbReference type="Proteomes" id="UP001161247"/>
    </source>
</evidence>
<organism evidence="4 5">
    <name type="scientific">Oldenlandia corymbosa var. corymbosa</name>
    <dbReference type="NCBI Taxonomy" id="529605"/>
    <lineage>
        <taxon>Eukaryota</taxon>
        <taxon>Viridiplantae</taxon>
        <taxon>Streptophyta</taxon>
        <taxon>Embryophyta</taxon>
        <taxon>Tracheophyta</taxon>
        <taxon>Spermatophyta</taxon>
        <taxon>Magnoliopsida</taxon>
        <taxon>eudicotyledons</taxon>
        <taxon>Gunneridae</taxon>
        <taxon>Pentapetalae</taxon>
        <taxon>asterids</taxon>
        <taxon>lamiids</taxon>
        <taxon>Gentianales</taxon>
        <taxon>Rubiaceae</taxon>
        <taxon>Rubioideae</taxon>
        <taxon>Spermacoceae</taxon>
        <taxon>Hedyotis-Oldenlandia complex</taxon>
        <taxon>Oldenlandia</taxon>
    </lineage>
</organism>
<keyword evidence="5" id="KW-1185">Reference proteome</keyword>
<evidence type="ECO:0000256" key="1">
    <source>
        <dbReference type="ARBA" id="ARBA00022723"/>
    </source>
</evidence>
<dbReference type="GO" id="GO:0046872">
    <property type="term" value="F:metal ion binding"/>
    <property type="evidence" value="ECO:0007669"/>
    <property type="project" value="UniProtKB-KW"/>
</dbReference>
<evidence type="ECO:0000259" key="3">
    <source>
        <dbReference type="Pfam" id="PF03171"/>
    </source>
</evidence>
<dbReference type="InterPro" id="IPR027443">
    <property type="entry name" value="IPNS-like_sf"/>
</dbReference>
<gene>
    <name evidence="4" type="ORF">OLC1_LOCUS23870</name>
</gene>
<dbReference type="AlphaFoldDB" id="A0AAV1EDY8"/>
<dbReference type="Proteomes" id="UP001161247">
    <property type="component" value="Chromosome 9"/>
</dbReference>
<dbReference type="InterPro" id="IPR044861">
    <property type="entry name" value="IPNS-like_FE2OG_OXY"/>
</dbReference>
<sequence length="198" mass="21802">MREYAKATQKLGVSLMGIITEGLGLGPEYKSDKMVKGVQAIMVNSYPPSPEAAQQDLALGLPPHSDYSCLTTVLQGSRGLQIQDPGGIWRDVAYVESALVVNIGDSVEVMSNGVYISVVHRVKILSSDFTRVSIASLHSFALDEKVEVVEELVSEKRPKGYKESCFNDFLNFIPRNDISEGKYFIDTLRLAQSFVIPK</sequence>
<dbReference type="EMBL" id="OX459126">
    <property type="protein sequence ID" value="CAI9117880.1"/>
    <property type="molecule type" value="Genomic_DNA"/>
</dbReference>
<name>A0AAV1EDY8_OLDCO</name>
<evidence type="ECO:0000256" key="2">
    <source>
        <dbReference type="ARBA" id="ARBA00023004"/>
    </source>
</evidence>
<dbReference type="PANTHER" id="PTHR47991">
    <property type="entry name" value="OXOGLUTARATE/IRON-DEPENDENT DIOXYGENASE"/>
    <property type="match status" value="1"/>
</dbReference>
<evidence type="ECO:0000313" key="4">
    <source>
        <dbReference type="EMBL" id="CAI9117880.1"/>
    </source>
</evidence>
<keyword evidence="1" id="KW-0479">Metal-binding</keyword>
<dbReference type="Pfam" id="PF03171">
    <property type="entry name" value="2OG-FeII_Oxy"/>
    <property type="match status" value="1"/>
</dbReference>
<accession>A0AAV1EDY8</accession>
<dbReference type="SUPFAM" id="SSF51197">
    <property type="entry name" value="Clavaminate synthase-like"/>
    <property type="match status" value="1"/>
</dbReference>
<dbReference type="InterPro" id="IPR050295">
    <property type="entry name" value="Plant_2OG-oxidoreductases"/>
</dbReference>